<evidence type="ECO:0000259" key="3">
    <source>
        <dbReference type="Pfam" id="PF16026"/>
    </source>
</evidence>
<accession>A0A8B8DFN4</accession>
<sequence length="528" mass="61859">MNPNIKILLDTSKYSKDTMSDGYRQLEELESTAVEYQRESKHMDSLCVPETYLAEARERFSTLGQLIVSGHDVFDRALEEFKNLILLYAAQSKRHGKVPDKKFQKRASIEAVLNRVKEANDRESRRWGLAEGDYRELLTIERKWTKEKQKSDRAKEMDRMNLEDATMDNRIYKHLRKMIENEEPENSEAQRDLRGLLLTERKYSTLHPEEQKNISKTPELVRRGKAKGGSTRQPHRGVLRRTASQSSLSSEESEEARKSPSWDEKKIAVSMERLKEMEQREQLHLAKIEELTTRLSSFASKQLLEGNPNIADLSDANRPTKLCEKFNNIYDNEWSEAFEELQQSGMKDEDIITLLMSIIINADRFCKDVREQQLQRLMDSMRHNMVHVNWTTKEEDVRVDDKSTSHDPKSFVSISKYAKDFRKASAKASVPSLCVMFKEMYIREGRKLDYKKHPNLEHYIDGVVEFVWLMAVQDPPMCLCWQKEGEQMDKKSYKYYEKRGDVVRLTVWPAVYLYEKGPIVSKGFIWPK</sequence>
<dbReference type="OrthoDB" id="6140320at2759"/>
<evidence type="ECO:0000256" key="2">
    <source>
        <dbReference type="SAM" id="MobiDB-lite"/>
    </source>
</evidence>
<feature type="coiled-coil region" evidence="1">
    <location>
        <begin position="19"/>
        <end position="46"/>
    </location>
</feature>
<keyword evidence="4" id="KW-1185">Reference proteome</keyword>
<feature type="region of interest" description="Disordered" evidence="2">
    <location>
        <begin position="202"/>
        <end position="263"/>
    </location>
</feature>
<evidence type="ECO:0000313" key="6">
    <source>
        <dbReference type="RefSeq" id="XP_022326947.1"/>
    </source>
</evidence>
<dbReference type="RefSeq" id="XP_022326947.1">
    <property type="nucleotide sequence ID" value="XM_022471239.1"/>
</dbReference>
<feature type="domain" description="Mitochondria-eating protein C-terminal" evidence="3">
    <location>
        <begin position="318"/>
        <end position="525"/>
    </location>
</feature>
<evidence type="ECO:0000256" key="1">
    <source>
        <dbReference type="SAM" id="Coils"/>
    </source>
</evidence>
<evidence type="ECO:0000313" key="5">
    <source>
        <dbReference type="RefSeq" id="XP_022326946.1"/>
    </source>
</evidence>
<organism evidence="4 6">
    <name type="scientific">Crassostrea virginica</name>
    <name type="common">Eastern oyster</name>
    <dbReference type="NCBI Taxonomy" id="6565"/>
    <lineage>
        <taxon>Eukaryota</taxon>
        <taxon>Metazoa</taxon>
        <taxon>Spiralia</taxon>
        <taxon>Lophotrochozoa</taxon>
        <taxon>Mollusca</taxon>
        <taxon>Bivalvia</taxon>
        <taxon>Autobranchia</taxon>
        <taxon>Pteriomorphia</taxon>
        <taxon>Ostreida</taxon>
        <taxon>Ostreoidea</taxon>
        <taxon>Ostreidae</taxon>
        <taxon>Crassostrea</taxon>
    </lineage>
</organism>
<proteinExistence type="predicted"/>
<protein>
    <submittedName>
        <fullName evidence="5 6">Uncharacterized protein LOC111126531</fullName>
    </submittedName>
</protein>
<evidence type="ECO:0000313" key="4">
    <source>
        <dbReference type="Proteomes" id="UP000694844"/>
    </source>
</evidence>
<dbReference type="RefSeq" id="XP_022326946.1">
    <property type="nucleotide sequence ID" value="XM_022471238.1"/>
</dbReference>
<name>A0A8B8DFN4_CRAVI</name>
<dbReference type="Pfam" id="PF16026">
    <property type="entry name" value="MIEAP"/>
    <property type="match status" value="1"/>
</dbReference>
<keyword evidence="1" id="KW-0175">Coiled coil</keyword>
<dbReference type="KEGG" id="cvn:111126531"/>
<feature type="compositionally biased region" description="Basic and acidic residues" evidence="2">
    <location>
        <begin position="202"/>
        <end position="213"/>
    </location>
</feature>
<dbReference type="GeneID" id="111126531"/>
<dbReference type="InterPro" id="IPR031981">
    <property type="entry name" value="MIEAP_C"/>
</dbReference>
<dbReference type="Proteomes" id="UP000694844">
    <property type="component" value="Chromosome 3"/>
</dbReference>
<gene>
    <name evidence="5 6" type="primary">LOC111126531</name>
</gene>
<reference evidence="5 6" key="1">
    <citation type="submission" date="2025-04" db="UniProtKB">
        <authorList>
            <consortium name="RefSeq"/>
        </authorList>
    </citation>
    <scope>IDENTIFICATION</scope>
    <source>
        <tissue evidence="5 6">Whole sample</tissue>
    </source>
</reference>
<dbReference type="AlphaFoldDB" id="A0A8B8DFN4"/>